<keyword evidence="1" id="KW-0285">Flavoprotein</keyword>
<evidence type="ECO:0000259" key="4">
    <source>
        <dbReference type="PROSITE" id="PS50112"/>
    </source>
</evidence>
<dbReference type="NCBIfam" id="TIGR00229">
    <property type="entry name" value="sensory_box"/>
    <property type="match status" value="1"/>
</dbReference>
<sequence length="208" mass="23148">MTMPLFPAATMPIMNPWEQSAFNYQYETDGQTTATETTTIAAVAAVPKNNVHDAIIYPGLYAPSGYDMMNILIRVMTRANPIIELGAIDASCALILCDLQQPDCPVVYANEPFTELTGYSQQEIIGRNCRFLQAPGGKVNKSSTRKYIDSDTMKRMRSAVEGNTELAVEVVNFKKNGQRFINLLAMIPICWDSAEPRYSVGFQAEKTW</sequence>
<organism evidence="5 6">
    <name type="scientific">Apiospora arundinis</name>
    <dbReference type="NCBI Taxonomy" id="335852"/>
    <lineage>
        <taxon>Eukaryota</taxon>
        <taxon>Fungi</taxon>
        <taxon>Dikarya</taxon>
        <taxon>Ascomycota</taxon>
        <taxon>Pezizomycotina</taxon>
        <taxon>Sordariomycetes</taxon>
        <taxon>Xylariomycetidae</taxon>
        <taxon>Amphisphaeriales</taxon>
        <taxon>Apiosporaceae</taxon>
        <taxon>Apiospora</taxon>
    </lineage>
</organism>
<evidence type="ECO:0000256" key="1">
    <source>
        <dbReference type="ARBA" id="ARBA00022630"/>
    </source>
</evidence>
<proteinExistence type="predicted"/>
<evidence type="ECO:0000256" key="3">
    <source>
        <dbReference type="ARBA" id="ARBA00022991"/>
    </source>
</evidence>
<dbReference type="Pfam" id="PF13426">
    <property type="entry name" value="PAS_9"/>
    <property type="match status" value="1"/>
</dbReference>
<protein>
    <submittedName>
        <fullName evidence="5">Vivid PAS protein VVD</fullName>
    </submittedName>
</protein>
<gene>
    <name evidence="5" type="ORF">PGQ11_001167</name>
</gene>
<evidence type="ECO:0000313" key="6">
    <source>
        <dbReference type="Proteomes" id="UP001390339"/>
    </source>
</evidence>
<dbReference type="PANTHER" id="PTHR47429">
    <property type="entry name" value="PROTEIN TWIN LOV 1"/>
    <property type="match status" value="1"/>
</dbReference>
<accession>A0ABR2JMW7</accession>
<dbReference type="PROSITE" id="PS50112">
    <property type="entry name" value="PAS"/>
    <property type="match status" value="1"/>
</dbReference>
<feature type="domain" description="PAS" evidence="4">
    <location>
        <begin position="106"/>
        <end position="128"/>
    </location>
</feature>
<dbReference type="InterPro" id="IPR035965">
    <property type="entry name" value="PAS-like_dom_sf"/>
</dbReference>
<dbReference type="Gene3D" id="3.30.450.20">
    <property type="entry name" value="PAS domain"/>
    <property type="match status" value="1"/>
</dbReference>
<dbReference type="InterPro" id="IPR000014">
    <property type="entry name" value="PAS"/>
</dbReference>
<evidence type="ECO:0000313" key="5">
    <source>
        <dbReference type="EMBL" id="KAK8879873.1"/>
    </source>
</evidence>
<dbReference type="CDD" id="cd00130">
    <property type="entry name" value="PAS"/>
    <property type="match status" value="1"/>
</dbReference>
<comment type="caution">
    <text evidence="5">The sequence shown here is derived from an EMBL/GenBank/DDBJ whole genome shotgun (WGS) entry which is preliminary data.</text>
</comment>
<reference evidence="5 6" key="1">
    <citation type="journal article" date="2024" name="IMA Fungus">
        <title>Apiospora arundinis, a panoply of carbohydrate-active enzymes and secondary metabolites.</title>
        <authorList>
            <person name="Sorensen T."/>
            <person name="Petersen C."/>
            <person name="Muurmann A.T."/>
            <person name="Christiansen J.V."/>
            <person name="Brundto M.L."/>
            <person name="Overgaard C.K."/>
            <person name="Boysen A.T."/>
            <person name="Wollenberg R.D."/>
            <person name="Larsen T.O."/>
            <person name="Sorensen J.L."/>
            <person name="Nielsen K.L."/>
            <person name="Sondergaard T.E."/>
        </authorList>
    </citation>
    <scope>NUCLEOTIDE SEQUENCE [LARGE SCALE GENOMIC DNA]</scope>
    <source>
        <strain evidence="5 6">AAU 773</strain>
    </source>
</reference>
<name>A0ABR2JMW7_9PEZI</name>
<keyword evidence="3" id="KW-0157">Chromophore</keyword>
<keyword evidence="6" id="KW-1185">Reference proteome</keyword>
<keyword evidence="2" id="KW-0288">FMN</keyword>
<evidence type="ECO:0000256" key="2">
    <source>
        <dbReference type="ARBA" id="ARBA00022643"/>
    </source>
</evidence>
<dbReference type="EMBL" id="JAPCWZ010000001">
    <property type="protein sequence ID" value="KAK8879873.1"/>
    <property type="molecule type" value="Genomic_DNA"/>
</dbReference>
<dbReference type="Proteomes" id="UP001390339">
    <property type="component" value="Unassembled WGS sequence"/>
</dbReference>
<dbReference type="SUPFAM" id="SSF55785">
    <property type="entry name" value="PYP-like sensor domain (PAS domain)"/>
    <property type="match status" value="1"/>
</dbReference>
<dbReference type="PANTHER" id="PTHR47429:SF7">
    <property type="entry name" value="GATA-FACTOR"/>
    <property type="match status" value="1"/>
</dbReference>